<organism evidence="6 7">
    <name type="scientific">Hydrocarboniphaga effusa AP103</name>
    <dbReference type="NCBI Taxonomy" id="1172194"/>
    <lineage>
        <taxon>Bacteria</taxon>
        <taxon>Pseudomonadati</taxon>
        <taxon>Pseudomonadota</taxon>
        <taxon>Gammaproteobacteria</taxon>
        <taxon>Nevskiales</taxon>
        <taxon>Nevskiaceae</taxon>
        <taxon>Hydrocarboniphaga</taxon>
    </lineage>
</organism>
<evidence type="ECO:0000313" key="7">
    <source>
        <dbReference type="Proteomes" id="UP000003704"/>
    </source>
</evidence>
<dbReference type="STRING" id="1172194.WQQ_09540"/>
<dbReference type="AlphaFoldDB" id="I7ZGF8"/>
<protein>
    <submittedName>
        <fullName evidence="6">Epoxide hydrolase</fullName>
    </submittedName>
</protein>
<evidence type="ECO:0000256" key="2">
    <source>
        <dbReference type="ARBA" id="ARBA00022797"/>
    </source>
</evidence>
<dbReference type="GO" id="GO:0004301">
    <property type="term" value="F:epoxide hydrolase activity"/>
    <property type="evidence" value="ECO:0007669"/>
    <property type="project" value="TreeGrafter"/>
</dbReference>
<keyword evidence="7" id="KW-1185">Reference proteome</keyword>
<accession>I7ZGF8</accession>
<keyword evidence="2" id="KW-0058">Aromatic hydrocarbons catabolism</keyword>
<dbReference type="InterPro" id="IPR000639">
    <property type="entry name" value="Epox_hydrolase-like"/>
</dbReference>
<dbReference type="OrthoDB" id="9780765at2"/>
<dbReference type="PANTHER" id="PTHR21661">
    <property type="entry name" value="EPOXIDE HYDROLASE 1-RELATED"/>
    <property type="match status" value="1"/>
</dbReference>
<sequence length="388" mass="43515">MSAGLIAQPQAFRVTVEPAQVDDLRARLARTRWPDQLPGAGWDYGVELGALQSLCRYWERDYDWRGYESRFNAHPQFTSEFEGQPLHFYLRRSPEPDAKPLLLVHGWPGSVVEFHDVIGPLADPRAHGGDPRNAFHVVAPSLPGYGYSGPTRRRGYGADDIAKAFDAIMRSLGYARYFVQGGDWGSLIGTLLGANYSAQVEALHLNVASAPPPDPADPRAGLDAGALADLEHNARIFKTEMAYRELQSTKPGSLAVGLMDSPAGMAGWLLEKFHGWSDCQGDPLNAFTYDKLLDNISLYWLTGTIASSMRLYFEDAHPDRRRTQLPSVSIPTGMARFPAEFLRFPRAWIERKYKVVHWSEMQRGGHFAAMEQPQAFVDDLRLFFARFR</sequence>
<evidence type="ECO:0000259" key="5">
    <source>
        <dbReference type="Pfam" id="PF06441"/>
    </source>
</evidence>
<feature type="domain" description="Epoxide hydrolase N-terminal" evidence="5">
    <location>
        <begin position="10"/>
        <end position="114"/>
    </location>
</feature>
<evidence type="ECO:0000256" key="4">
    <source>
        <dbReference type="PIRSR" id="PIRSR001112-1"/>
    </source>
</evidence>
<evidence type="ECO:0000256" key="1">
    <source>
        <dbReference type="ARBA" id="ARBA00010088"/>
    </source>
</evidence>
<dbReference type="SUPFAM" id="SSF53474">
    <property type="entry name" value="alpha/beta-Hydrolases"/>
    <property type="match status" value="1"/>
</dbReference>
<dbReference type="RefSeq" id="WP_007183910.1">
    <property type="nucleotide sequence ID" value="NZ_AKGD01000001.1"/>
</dbReference>
<comment type="similarity">
    <text evidence="1">Belongs to the peptidase S33 family.</text>
</comment>
<dbReference type="PIRSF" id="PIRSF001112">
    <property type="entry name" value="Epoxide_hydrolase"/>
    <property type="match status" value="1"/>
</dbReference>
<dbReference type="Proteomes" id="UP000003704">
    <property type="component" value="Unassembled WGS sequence"/>
</dbReference>
<dbReference type="PRINTS" id="PR00412">
    <property type="entry name" value="EPOXHYDRLASE"/>
</dbReference>
<comment type="caution">
    <text evidence="6">The sequence shown here is derived from an EMBL/GenBank/DDBJ whole genome shotgun (WGS) entry which is preliminary data.</text>
</comment>
<dbReference type="InterPro" id="IPR016292">
    <property type="entry name" value="Epoxide_hydrolase"/>
</dbReference>
<dbReference type="GO" id="GO:0097176">
    <property type="term" value="P:epoxide metabolic process"/>
    <property type="evidence" value="ECO:0007669"/>
    <property type="project" value="TreeGrafter"/>
</dbReference>
<dbReference type="EMBL" id="AKGD01000001">
    <property type="protein sequence ID" value="EIT70817.1"/>
    <property type="molecule type" value="Genomic_DNA"/>
</dbReference>
<dbReference type="InterPro" id="IPR010497">
    <property type="entry name" value="Epoxide_hydro_N"/>
</dbReference>
<feature type="active site" description="Nucleophile" evidence="4">
    <location>
        <position position="183"/>
    </location>
</feature>
<name>I7ZGF8_9GAMM</name>
<dbReference type="Pfam" id="PF06441">
    <property type="entry name" value="EHN"/>
    <property type="match status" value="1"/>
</dbReference>
<dbReference type="PANTHER" id="PTHR21661:SF35">
    <property type="entry name" value="EPOXIDE HYDROLASE"/>
    <property type="match status" value="1"/>
</dbReference>
<dbReference type="Gene3D" id="3.40.50.1820">
    <property type="entry name" value="alpha/beta hydrolase"/>
    <property type="match status" value="1"/>
</dbReference>
<evidence type="ECO:0000313" key="6">
    <source>
        <dbReference type="EMBL" id="EIT70817.1"/>
    </source>
</evidence>
<gene>
    <name evidence="6" type="ORF">WQQ_09540</name>
</gene>
<proteinExistence type="inferred from homology"/>
<feature type="active site" description="Proton acceptor" evidence="4">
    <location>
        <position position="366"/>
    </location>
</feature>
<reference evidence="6 7" key="1">
    <citation type="journal article" date="2012" name="J. Bacteriol.">
        <title>Genome Sequence of n-Alkane-Degrading Hydrocarboniphaga effusa Strain AP103T (ATCC BAA-332T).</title>
        <authorList>
            <person name="Chang H.K."/>
            <person name="Zylstra G.J."/>
            <person name="Chae J.C."/>
        </authorList>
    </citation>
    <scope>NUCLEOTIDE SEQUENCE [LARGE SCALE GENOMIC DNA]</scope>
    <source>
        <strain evidence="6 7">AP103</strain>
    </source>
</reference>
<keyword evidence="3 6" id="KW-0378">Hydrolase</keyword>
<feature type="active site" description="Proton donor" evidence="4">
    <location>
        <position position="312"/>
    </location>
</feature>
<dbReference type="PATRIC" id="fig|1172194.4.peg.914"/>
<dbReference type="InterPro" id="IPR029058">
    <property type="entry name" value="AB_hydrolase_fold"/>
</dbReference>
<evidence type="ECO:0000256" key="3">
    <source>
        <dbReference type="ARBA" id="ARBA00022801"/>
    </source>
</evidence>